<reference evidence="1" key="1">
    <citation type="submission" date="2017-07" db="EMBL/GenBank/DDBJ databases">
        <authorList>
            <person name="Mikheyev A."/>
            <person name="Grau M."/>
        </authorList>
    </citation>
    <scope>NUCLEOTIDE SEQUENCE</scope>
    <source>
        <tissue evidence="1">Venom_gland</tissue>
    </source>
</reference>
<sequence length="100" mass="11642">MVMSLFSIMYVTSLMQMGNFGMKNSKTKEILTDLFTKKSLQFNLNSWALMRLPQIYGQILLSISVLQDFYESLVFESLKGLITVFSQMACRFTRNNKYVQ</sequence>
<dbReference type="AlphaFoldDB" id="A0A2D4FHE3"/>
<accession>A0A2D4FHE3</accession>
<name>A0A2D4FHE3_MICCO</name>
<reference evidence="1" key="2">
    <citation type="submission" date="2017-11" db="EMBL/GenBank/DDBJ databases">
        <title>Coralsnake Venomics: Analyses of Venom Gland Transcriptomes and Proteomes of Six Brazilian Taxa.</title>
        <authorList>
            <person name="Aird S.D."/>
            <person name="Jorge da Silva N."/>
            <person name="Qiu L."/>
            <person name="Villar-Briones A."/>
            <person name="Aparecida-Saddi V."/>
            <person name="Campos-Telles M.P."/>
            <person name="Grau M."/>
            <person name="Mikheyev A.S."/>
        </authorList>
    </citation>
    <scope>NUCLEOTIDE SEQUENCE</scope>
    <source>
        <tissue evidence="1">Venom_gland</tissue>
    </source>
</reference>
<protein>
    <submittedName>
        <fullName evidence="1">Uncharacterized protein</fullName>
    </submittedName>
</protein>
<proteinExistence type="predicted"/>
<dbReference type="EMBL" id="IACJ01070569">
    <property type="protein sequence ID" value="LAA46910.1"/>
    <property type="molecule type" value="Transcribed_RNA"/>
</dbReference>
<organism evidence="1">
    <name type="scientific">Micrurus corallinus</name>
    <name type="common">Brazilian coral snake</name>
    <dbReference type="NCBI Taxonomy" id="54390"/>
    <lineage>
        <taxon>Eukaryota</taxon>
        <taxon>Metazoa</taxon>
        <taxon>Chordata</taxon>
        <taxon>Craniata</taxon>
        <taxon>Vertebrata</taxon>
        <taxon>Euteleostomi</taxon>
        <taxon>Lepidosauria</taxon>
        <taxon>Squamata</taxon>
        <taxon>Bifurcata</taxon>
        <taxon>Unidentata</taxon>
        <taxon>Episquamata</taxon>
        <taxon>Toxicofera</taxon>
        <taxon>Serpentes</taxon>
        <taxon>Colubroidea</taxon>
        <taxon>Elapidae</taxon>
        <taxon>Elapinae</taxon>
        <taxon>Micrurus</taxon>
    </lineage>
</organism>
<evidence type="ECO:0000313" key="1">
    <source>
        <dbReference type="EMBL" id="LAA46910.1"/>
    </source>
</evidence>